<comment type="similarity">
    <text evidence="1">Belongs to the 'phage' integrase family.</text>
</comment>
<dbReference type="InterPro" id="IPR025166">
    <property type="entry name" value="Integrase_DNA_bind_dom"/>
</dbReference>
<dbReference type="AlphaFoldDB" id="A0A0R3KVR0"/>
<dbReference type="Gene3D" id="3.30.160.390">
    <property type="entry name" value="Integrase, DNA-binding domain"/>
    <property type="match status" value="1"/>
</dbReference>
<keyword evidence="2" id="KW-0229">DNA integration</keyword>
<evidence type="ECO:0000256" key="3">
    <source>
        <dbReference type="ARBA" id="ARBA00023125"/>
    </source>
</evidence>
<protein>
    <submittedName>
        <fullName evidence="6">Integrase</fullName>
    </submittedName>
</protein>
<keyword evidence="7" id="KW-1185">Reference proteome</keyword>
<dbReference type="InterPro" id="IPR050808">
    <property type="entry name" value="Phage_Integrase"/>
</dbReference>
<dbReference type="PANTHER" id="PTHR30629:SF2">
    <property type="entry name" value="PROPHAGE INTEGRASE INTS-RELATED"/>
    <property type="match status" value="1"/>
</dbReference>
<dbReference type="GO" id="GO:0015074">
    <property type="term" value="P:DNA integration"/>
    <property type="evidence" value="ECO:0007669"/>
    <property type="project" value="UniProtKB-KW"/>
</dbReference>
<dbReference type="PROSITE" id="PS51898">
    <property type="entry name" value="TYR_RECOMBINASE"/>
    <property type="match status" value="1"/>
</dbReference>
<dbReference type="SUPFAM" id="SSF56349">
    <property type="entry name" value="DNA breaking-rejoining enzymes"/>
    <property type="match status" value="1"/>
</dbReference>
<sequence>MARSQVGEHANPEQIRTDVDCRAAKPKFENGAWTATKISDVTGGGLYLFIKPDLNRPGKAASKLWQMAYRFHGRQKTYSIGPYGDGNDGTFSLATARQKRDAAKALLAQDPPVDPSVEKQFERHRQAAERPFGVWIDEWLAEKKTEKIKRGRRVTVRSPETIALLERWAGYLKDRFGKLYRKDIKRPDVLAFFRAMQAEGRLETRDRVHSIGSQVCDYADLEGDGYNPFRACKMQLIVNVSTPRPGVTDPQDVVRLFRLIMPTWAKARFGDVVGDALRLDALTIPRPGMINNMEWSEVDWDTERWTIPAAKMKTGWDHVVPLSRQALAILRRVRKITGNRRYVFACAEDTPLSGRTLCCRLRALGIDTKTEHCAHGFRTTFSTLCHHEEIKEAKAWDGDVIELQLAHLESDSVKAIYKRHGPLALIGSRTKLMQHWADRIDNFAGPKKIVPIKAILESCAN</sequence>
<dbReference type="Proteomes" id="UP000051913">
    <property type="component" value="Unassembled WGS sequence"/>
</dbReference>
<dbReference type="InterPro" id="IPR011010">
    <property type="entry name" value="DNA_brk_join_enz"/>
</dbReference>
<dbReference type="InterPro" id="IPR053876">
    <property type="entry name" value="Phage_int_M"/>
</dbReference>
<keyword evidence="4" id="KW-0233">DNA recombination</keyword>
<dbReference type="Pfam" id="PF13356">
    <property type="entry name" value="Arm-DNA-bind_3"/>
    <property type="match status" value="1"/>
</dbReference>
<dbReference type="GO" id="GO:0003677">
    <property type="term" value="F:DNA binding"/>
    <property type="evidence" value="ECO:0007669"/>
    <property type="project" value="UniProtKB-KW"/>
</dbReference>
<evidence type="ECO:0000313" key="6">
    <source>
        <dbReference type="EMBL" id="KRQ99577.1"/>
    </source>
</evidence>
<evidence type="ECO:0000313" key="7">
    <source>
        <dbReference type="Proteomes" id="UP000051913"/>
    </source>
</evidence>
<dbReference type="Pfam" id="PF00589">
    <property type="entry name" value="Phage_integrase"/>
    <property type="match status" value="1"/>
</dbReference>
<accession>A0A0R3KVR0</accession>
<dbReference type="InterPro" id="IPR013762">
    <property type="entry name" value="Integrase-like_cat_sf"/>
</dbReference>
<dbReference type="InterPro" id="IPR038488">
    <property type="entry name" value="Integrase_DNA-bd_sf"/>
</dbReference>
<dbReference type="GO" id="GO:0006310">
    <property type="term" value="P:DNA recombination"/>
    <property type="evidence" value="ECO:0007669"/>
    <property type="project" value="UniProtKB-KW"/>
</dbReference>
<evidence type="ECO:0000256" key="2">
    <source>
        <dbReference type="ARBA" id="ARBA00022908"/>
    </source>
</evidence>
<dbReference type="STRING" id="1518501.CQ10_01490"/>
<dbReference type="CDD" id="cd00801">
    <property type="entry name" value="INT_P4_C"/>
    <property type="match status" value="1"/>
</dbReference>
<gene>
    <name evidence="6" type="ORF">CP49_40925</name>
</gene>
<dbReference type="PANTHER" id="PTHR30629">
    <property type="entry name" value="PROPHAGE INTEGRASE"/>
    <property type="match status" value="1"/>
</dbReference>
<name>A0A0R3KVR0_9BRAD</name>
<feature type="domain" description="Tyr recombinase" evidence="5">
    <location>
        <begin position="243"/>
        <end position="433"/>
    </location>
</feature>
<dbReference type="InterPro" id="IPR002104">
    <property type="entry name" value="Integrase_catalytic"/>
</dbReference>
<evidence type="ECO:0000259" key="5">
    <source>
        <dbReference type="PROSITE" id="PS51898"/>
    </source>
</evidence>
<reference evidence="6 7" key="1">
    <citation type="submission" date="2014-03" db="EMBL/GenBank/DDBJ databases">
        <title>Bradyrhizobium valentinum sp. nov., isolated from effective nodules of Lupinus mariae-josephae, a lupine endemic of basic-lime soils in Eastern Spain.</title>
        <authorList>
            <person name="Duran D."/>
            <person name="Rey L."/>
            <person name="Navarro A."/>
            <person name="Busquets A."/>
            <person name="Imperial J."/>
            <person name="Ruiz-Argueso T."/>
        </authorList>
    </citation>
    <scope>NUCLEOTIDE SEQUENCE [LARGE SCALE GENOMIC DNA]</scope>
    <source>
        <strain evidence="6 7">LmjM3</strain>
    </source>
</reference>
<evidence type="ECO:0000256" key="1">
    <source>
        <dbReference type="ARBA" id="ARBA00008857"/>
    </source>
</evidence>
<comment type="caution">
    <text evidence="6">The sequence shown here is derived from an EMBL/GenBank/DDBJ whole genome shotgun (WGS) entry which is preliminary data.</text>
</comment>
<dbReference type="Gene3D" id="1.10.150.130">
    <property type="match status" value="1"/>
</dbReference>
<keyword evidence="3" id="KW-0238">DNA-binding</keyword>
<dbReference type="InterPro" id="IPR010998">
    <property type="entry name" value="Integrase_recombinase_N"/>
</dbReference>
<organism evidence="6 7">
    <name type="scientific">Bradyrhizobium valentinum</name>
    <dbReference type="NCBI Taxonomy" id="1518501"/>
    <lineage>
        <taxon>Bacteria</taxon>
        <taxon>Pseudomonadati</taxon>
        <taxon>Pseudomonadota</taxon>
        <taxon>Alphaproteobacteria</taxon>
        <taxon>Hyphomicrobiales</taxon>
        <taxon>Nitrobacteraceae</taxon>
        <taxon>Bradyrhizobium</taxon>
    </lineage>
</organism>
<evidence type="ECO:0000256" key="4">
    <source>
        <dbReference type="ARBA" id="ARBA00023172"/>
    </source>
</evidence>
<dbReference type="Pfam" id="PF22022">
    <property type="entry name" value="Phage_int_M"/>
    <property type="match status" value="1"/>
</dbReference>
<proteinExistence type="inferred from homology"/>
<dbReference type="EMBL" id="LLXX01000171">
    <property type="protein sequence ID" value="KRQ99577.1"/>
    <property type="molecule type" value="Genomic_DNA"/>
</dbReference>
<dbReference type="Gene3D" id="1.10.443.10">
    <property type="entry name" value="Intergrase catalytic core"/>
    <property type="match status" value="1"/>
</dbReference>
<dbReference type="RefSeq" id="WP_057853786.1">
    <property type="nucleotide sequence ID" value="NZ_LLXX01000171.1"/>
</dbReference>